<evidence type="ECO:0000256" key="1">
    <source>
        <dbReference type="SAM" id="SignalP"/>
    </source>
</evidence>
<reference evidence="2" key="1">
    <citation type="submission" date="2015-09" db="EMBL/GenBank/DDBJ databases">
        <title>De novo assembly of Pectinophora gossypiella (Pink Bollworm) gut transcriptome.</title>
        <authorList>
            <person name="Tassone E.E."/>
        </authorList>
    </citation>
    <scope>NUCLEOTIDE SEQUENCE</scope>
</reference>
<protein>
    <submittedName>
        <fullName evidence="2">Uncharacterized protein</fullName>
    </submittedName>
</protein>
<feature type="signal peptide" evidence="1">
    <location>
        <begin position="1"/>
        <end position="24"/>
    </location>
</feature>
<organism evidence="2">
    <name type="scientific">Pectinophora gossypiella</name>
    <name type="common">Cotton pink bollworm</name>
    <name type="synonym">Depressaria gossypiella</name>
    <dbReference type="NCBI Taxonomy" id="13191"/>
    <lineage>
        <taxon>Eukaryota</taxon>
        <taxon>Metazoa</taxon>
        <taxon>Ecdysozoa</taxon>
        <taxon>Arthropoda</taxon>
        <taxon>Hexapoda</taxon>
        <taxon>Insecta</taxon>
        <taxon>Pterygota</taxon>
        <taxon>Neoptera</taxon>
        <taxon>Endopterygota</taxon>
        <taxon>Lepidoptera</taxon>
        <taxon>Glossata</taxon>
        <taxon>Ditrysia</taxon>
        <taxon>Gelechioidea</taxon>
        <taxon>Gelechiidae</taxon>
        <taxon>Apatetrinae</taxon>
        <taxon>Pectinophora</taxon>
    </lineage>
</organism>
<dbReference type="EMBL" id="GDQN01002263">
    <property type="protein sequence ID" value="JAT88791.1"/>
    <property type="molecule type" value="Transcribed_RNA"/>
</dbReference>
<dbReference type="AlphaFoldDB" id="A0A1E1WPN3"/>
<accession>A0A1E1WPN3</accession>
<gene>
    <name evidence="2" type="ORF">g.17052</name>
</gene>
<feature type="chain" id="PRO_5009115507" evidence="1">
    <location>
        <begin position="25"/>
        <end position="217"/>
    </location>
</feature>
<proteinExistence type="predicted"/>
<name>A0A1E1WPN3_PECGO</name>
<sequence>MGFLDKTVLFVSVMFLMEINTAQSQRRATSNAQISSLLKTLISQGNGNGALQLLKAAAGRRGRVSNEEAIPRSVRPRSILPSGAPNFMLPNSVVPNLMAPNVMLQNGLTPNLMAQNLLQSVIVPNSLAPNGRAQIQNVPCPQYVEYPQIDARQVMPMVPQLVPMEKPIPERLVNPFLPAASPVSALAPTTSSLLPPADVKNCRCNFLRKIPIPPPTL</sequence>
<evidence type="ECO:0000313" key="2">
    <source>
        <dbReference type="EMBL" id="JAT88791.1"/>
    </source>
</evidence>
<keyword evidence="1" id="KW-0732">Signal</keyword>